<dbReference type="Pfam" id="PF12796">
    <property type="entry name" value="Ank_2"/>
    <property type="match status" value="1"/>
</dbReference>
<protein>
    <submittedName>
        <fullName evidence="1">Uncharacterized protein</fullName>
    </submittedName>
</protein>
<dbReference type="OrthoDB" id="6180355at2759"/>
<reference evidence="1" key="1">
    <citation type="submission" date="2018-11" db="EMBL/GenBank/DDBJ databases">
        <authorList>
            <person name="Alioto T."/>
            <person name="Alioto T."/>
        </authorList>
    </citation>
    <scope>NUCLEOTIDE SEQUENCE</scope>
</reference>
<dbReference type="EMBL" id="UYJE01005904">
    <property type="protein sequence ID" value="VDI41485.1"/>
    <property type="molecule type" value="Genomic_DNA"/>
</dbReference>
<keyword evidence="2" id="KW-1185">Reference proteome</keyword>
<organism evidence="1 2">
    <name type="scientific">Mytilus galloprovincialis</name>
    <name type="common">Mediterranean mussel</name>
    <dbReference type="NCBI Taxonomy" id="29158"/>
    <lineage>
        <taxon>Eukaryota</taxon>
        <taxon>Metazoa</taxon>
        <taxon>Spiralia</taxon>
        <taxon>Lophotrochozoa</taxon>
        <taxon>Mollusca</taxon>
        <taxon>Bivalvia</taxon>
        <taxon>Autobranchia</taxon>
        <taxon>Pteriomorphia</taxon>
        <taxon>Mytilida</taxon>
        <taxon>Mytiloidea</taxon>
        <taxon>Mytilidae</taxon>
        <taxon>Mytilinae</taxon>
        <taxon>Mytilus</taxon>
    </lineage>
</organism>
<comment type="caution">
    <text evidence="1">The sequence shown here is derived from an EMBL/GenBank/DDBJ whole genome shotgun (WGS) entry which is preliminary data.</text>
</comment>
<name>A0A8B6F154_MYTGA</name>
<dbReference type="AlphaFoldDB" id="A0A8B6F154"/>
<proteinExistence type="predicted"/>
<dbReference type="Proteomes" id="UP000596742">
    <property type="component" value="Unassembled WGS sequence"/>
</dbReference>
<gene>
    <name evidence="1" type="ORF">MGAL_10B071652</name>
</gene>
<dbReference type="InterPro" id="IPR036770">
    <property type="entry name" value="Ankyrin_rpt-contain_sf"/>
</dbReference>
<dbReference type="InterPro" id="IPR002110">
    <property type="entry name" value="Ankyrin_rpt"/>
</dbReference>
<accession>A0A8B6F154</accession>
<sequence length="134" mass="15358">MALISKIRKEVKRCIKKSQFVKFKFEEDFQKLFNLVFDGNFVQAQELLMAFSDVNSKNSSKSTLLITACQSTTKENEILTFVQFLLQKGAYITKKDASGRTAIDYCEQNNLCQIKILLCETADLIIAYNIANFF</sequence>
<evidence type="ECO:0000313" key="1">
    <source>
        <dbReference type="EMBL" id="VDI41485.1"/>
    </source>
</evidence>
<dbReference type="SUPFAM" id="SSF48403">
    <property type="entry name" value="Ankyrin repeat"/>
    <property type="match status" value="1"/>
</dbReference>
<dbReference type="Gene3D" id="1.25.40.20">
    <property type="entry name" value="Ankyrin repeat-containing domain"/>
    <property type="match status" value="1"/>
</dbReference>
<evidence type="ECO:0000313" key="2">
    <source>
        <dbReference type="Proteomes" id="UP000596742"/>
    </source>
</evidence>